<feature type="domain" description="YjiS-like" evidence="1">
    <location>
        <begin position="6"/>
        <end position="39"/>
    </location>
</feature>
<dbReference type="InterPro" id="IPR009506">
    <property type="entry name" value="YjiS-like"/>
</dbReference>
<sequence length="51" mass="6003">MFLAYLLARLRDIRSRRRSLRELAHLDARTLADIGLSRSHDRGKVVFRLNP</sequence>
<name>A0ABQ4RAK6_9HYPH</name>
<accession>A0ABQ4RAK6</accession>
<dbReference type="Pfam" id="PF06568">
    <property type="entry name" value="YjiS-like"/>
    <property type="match status" value="1"/>
</dbReference>
<organism evidence="2 3">
    <name type="scientific">Methylobacterium crusticola</name>
    <dbReference type="NCBI Taxonomy" id="1697972"/>
    <lineage>
        <taxon>Bacteria</taxon>
        <taxon>Pseudomonadati</taxon>
        <taxon>Pseudomonadota</taxon>
        <taxon>Alphaproteobacteria</taxon>
        <taxon>Hyphomicrobiales</taxon>
        <taxon>Methylobacteriaceae</taxon>
        <taxon>Methylobacterium</taxon>
    </lineage>
</organism>
<evidence type="ECO:0000313" key="2">
    <source>
        <dbReference type="EMBL" id="GJD53905.1"/>
    </source>
</evidence>
<evidence type="ECO:0000313" key="3">
    <source>
        <dbReference type="Proteomes" id="UP001055167"/>
    </source>
</evidence>
<dbReference type="Proteomes" id="UP001055167">
    <property type="component" value="Unassembled WGS sequence"/>
</dbReference>
<proteinExistence type="predicted"/>
<reference evidence="2" key="1">
    <citation type="journal article" date="2021" name="Front. Microbiol.">
        <title>Comprehensive Comparative Genomics and Phenotyping of Methylobacterium Species.</title>
        <authorList>
            <person name="Alessa O."/>
            <person name="Ogura Y."/>
            <person name="Fujitani Y."/>
            <person name="Takami H."/>
            <person name="Hayashi T."/>
            <person name="Sahin N."/>
            <person name="Tani A."/>
        </authorList>
    </citation>
    <scope>NUCLEOTIDE SEQUENCE</scope>
    <source>
        <strain evidence="2">KCTC 52305</strain>
    </source>
</reference>
<dbReference type="EMBL" id="BPQH01000041">
    <property type="protein sequence ID" value="GJD53905.1"/>
    <property type="molecule type" value="Genomic_DNA"/>
</dbReference>
<keyword evidence="3" id="KW-1185">Reference proteome</keyword>
<evidence type="ECO:0000259" key="1">
    <source>
        <dbReference type="Pfam" id="PF06568"/>
    </source>
</evidence>
<reference evidence="2" key="2">
    <citation type="submission" date="2021-08" db="EMBL/GenBank/DDBJ databases">
        <authorList>
            <person name="Tani A."/>
            <person name="Ola A."/>
            <person name="Ogura Y."/>
            <person name="Katsura K."/>
            <person name="Hayashi T."/>
        </authorList>
    </citation>
    <scope>NUCLEOTIDE SEQUENCE</scope>
    <source>
        <strain evidence="2">KCTC 52305</strain>
    </source>
</reference>
<dbReference type="RefSeq" id="WP_407068158.1">
    <property type="nucleotide sequence ID" value="NZ_BPQH01000041.1"/>
</dbReference>
<protein>
    <recommendedName>
        <fullName evidence="1">YjiS-like domain-containing protein</fullName>
    </recommendedName>
</protein>
<gene>
    <name evidence="2" type="ORF">OPKNFCMD_6684</name>
</gene>
<comment type="caution">
    <text evidence="2">The sequence shown here is derived from an EMBL/GenBank/DDBJ whole genome shotgun (WGS) entry which is preliminary data.</text>
</comment>